<dbReference type="PANTHER" id="PTHR33164">
    <property type="entry name" value="TRANSCRIPTIONAL REGULATOR, MARR FAMILY"/>
    <property type="match status" value="1"/>
</dbReference>
<reference evidence="3" key="1">
    <citation type="journal article" date="2019" name="Int. J. Syst. Evol. Microbiol.">
        <title>The Global Catalogue of Microorganisms (GCM) 10K type strain sequencing project: providing services to taxonomists for standard genome sequencing and annotation.</title>
        <authorList>
            <consortium name="The Broad Institute Genomics Platform"/>
            <consortium name="The Broad Institute Genome Sequencing Center for Infectious Disease"/>
            <person name="Wu L."/>
            <person name="Ma J."/>
        </authorList>
    </citation>
    <scope>NUCLEOTIDE SEQUENCE [LARGE SCALE GENOMIC DNA]</scope>
    <source>
        <strain evidence="3">JCM 17458</strain>
    </source>
</reference>
<dbReference type="Proteomes" id="UP001501586">
    <property type="component" value="Unassembled WGS sequence"/>
</dbReference>
<dbReference type="Gene3D" id="1.10.10.10">
    <property type="entry name" value="Winged helix-like DNA-binding domain superfamily/Winged helix DNA-binding domain"/>
    <property type="match status" value="1"/>
</dbReference>
<organism evidence="2 3">
    <name type="scientific">Brevibacterium daeguense</name>
    <dbReference type="NCBI Taxonomy" id="909936"/>
    <lineage>
        <taxon>Bacteria</taxon>
        <taxon>Bacillati</taxon>
        <taxon>Actinomycetota</taxon>
        <taxon>Actinomycetes</taxon>
        <taxon>Micrococcales</taxon>
        <taxon>Brevibacteriaceae</taxon>
        <taxon>Brevibacterium</taxon>
    </lineage>
</organism>
<feature type="domain" description="HTH marR-type" evidence="1">
    <location>
        <begin position="1"/>
        <end position="152"/>
    </location>
</feature>
<dbReference type="InterPro" id="IPR036390">
    <property type="entry name" value="WH_DNA-bd_sf"/>
</dbReference>
<dbReference type="InterPro" id="IPR000835">
    <property type="entry name" value="HTH_MarR-typ"/>
</dbReference>
<dbReference type="InterPro" id="IPR036388">
    <property type="entry name" value="WH-like_DNA-bd_sf"/>
</dbReference>
<dbReference type="SUPFAM" id="SSF46785">
    <property type="entry name" value="Winged helix' DNA-binding domain"/>
    <property type="match status" value="1"/>
</dbReference>
<dbReference type="PANTHER" id="PTHR33164:SF99">
    <property type="entry name" value="MARR FAMILY REGULATORY PROTEIN"/>
    <property type="match status" value="1"/>
</dbReference>
<evidence type="ECO:0000313" key="2">
    <source>
        <dbReference type="EMBL" id="GAA4284452.1"/>
    </source>
</evidence>
<evidence type="ECO:0000259" key="1">
    <source>
        <dbReference type="PROSITE" id="PS50995"/>
    </source>
</evidence>
<dbReference type="Pfam" id="PF01047">
    <property type="entry name" value="MarR"/>
    <property type="match status" value="1"/>
</dbReference>
<sequence length="162" mass="17936">MTESTDEDVRWLNERETQTWLDVWSLMVWLPSRLDAQLRAEVGLSHAEYNALSQMSMAPDRTIRLSELAAVSNMTLSHLSRVITRLEKAGWVTRSPDPADGRYTLGSLTAAGWEKIVDAAPGHVETVRRYVFDTLTPQQAEALGEAAAKIVAALSPPGMMRA</sequence>
<proteinExistence type="predicted"/>
<dbReference type="RefSeq" id="WP_236866497.1">
    <property type="nucleotide sequence ID" value="NZ_BAABAZ010000006.1"/>
</dbReference>
<dbReference type="SMART" id="SM00347">
    <property type="entry name" value="HTH_MARR"/>
    <property type="match status" value="1"/>
</dbReference>
<name>A0ABP8EKY6_9MICO</name>
<dbReference type="InterPro" id="IPR039422">
    <property type="entry name" value="MarR/SlyA-like"/>
</dbReference>
<gene>
    <name evidence="2" type="ORF">GCM10022261_19830</name>
</gene>
<dbReference type="EMBL" id="BAABAZ010000006">
    <property type="protein sequence ID" value="GAA4284452.1"/>
    <property type="molecule type" value="Genomic_DNA"/>
</dbReference>
<protein>
    <submittedName>
        <fullName evidence="2">MarR family transcriptional regulator</fullName>
    </submittedName>
</protein>
<accession>A0ABP8EKY6</accession>
<dbReference type="PROSITE" id="PS50995">
    <property type="entry name" value="HTH_MARR_2"/>
    <property type="match status" value="1"/>
</dbReference>
<keyword evidence="3" id="KW-1185">Reference proteome</keyword>
<evidence type="ECO:0000313" key="3">
    <source>
        <dbReference type="Proteomes" id="UP001501586"/>
    </source>
</evidence>
<comment type="caution">
    <text evidence="2">The sequence shown here is derived from an EMBL/GenBank/DDBJ whole genome shotgun (WGS) entry which is preliminary data.</text>
</comment>